<accession>A0A6A7G545</accession>
<feature type="transmembrane region" description="Helical" evidence="8">
    <location>
        <begin position="324"/>
        <end position="343"/>
    </location>
</feature>
<keyword evidence="5 8" id="KW-1133">Transmembrane helix</keyword>
<evidence type="ECO:0000256" key="5">
    <source>
        <dbReference type="ARBA" id="ARBA00022989"/>
    </source>
</evidence>
<evidence type="ECO:0000256" key="7">
    <source>
        <dbReference type="ARBA" id="ARBA00037727"/>
    </source>
</evidence>
<comment type="similarity">
    <text evidence="2">Belongs to the SLC35F solute transporter family.</text>
</comment>
<dbReference type="AlphaFoldDB" id="A0A6A7G545"/>
<feature type="transmembrane region" description="Helical" evidence="8">
    <location>
        <begin position="227"/>
        <end position="249"/>
    </location>
</feature>
<comment type="subcellular location">
    <subcellularLocation>
        <location evidence="1">Membrane</location>
        <topology evidence="1">Multi-pass membrane protein</topology>
    </subcellularLocation>
</comment>
<dbReference type="GO" id="GO:0016020">
    <property type="term" value="C:membrane"/>
    <property type="evidence" value="ECO:0007669"/>
    <property type="project" value="UniProtKB-SubCell"/>
</dbReference>
<comment type="function">
    <text evidence="7">Putative solute transporter.</text>
</comment>
<evidence type="ECO:0000256" key="6">
    <source>
        <dbReference type="ARBA" id="ARBA00023136"/>
    </source>
</evidence>
<proteinExistence type="evidence at transcript level"/>
<feature type="transmembrane region" description="Helical" evidence="8">
    <location>
        <begin position="269"/>
        <end position="291"/>
    </location>
</feature>
<feature type="transmembrane region" description="Helical" evidence="8">
    <location>
        <begin position="165"/>
        <end position="187"/>
    </location>
</feature>
<dbReference type="PANTHER" id="PTHR14233:SF4">
    <property type="entry name" value="SOLUTE CARRIER FAMILY 35 MEMBER F2"/>
    <property type="match status" value="1"/>
</dbReference>
<organism evidence="9">
    <name type="scientific">Hirondellea gigas</name>
    <dbReference type="NCBI Taxonomy" id="1518452"/>
    <lineage>
        <taxon>Eukaryota</taxon>
        <taxon>Metazoa</taxon>
        <taxon>Ecdysozoa</taxon>
        <taxon>Arthropoda</taxon>
        <taxon>Crustacea</taxon>
        <taxon>Multicrustacea</taxon>
        <taxon>Malacostraca</taxon>
        <taxon>Eumalacostraca</taxon>
        <taxon>Peracarida</taxon>
        <taxon>Amphipoda</taxon>
        <taxon>Amphilochidea</taxon>
        <taxon>Lysianassida</taxon>
        <taxon>Lysianassidira</taxon>
        <taxon>Lysianassoidea</taxon>
        <taxon>Lysianassidae</taxon>
        <taxon>Hirondellea</taxon>
    </lineage>
</organism>
<evidence type="ECO:0000256" key="2">
    <source>
        <dbReference type="ARBA" id="ARBA00007863"/>
    </source>
</evidence>
<dbReference type="EMBL" id="IACT01006021">
    <property type="protein sequence ID" value="LAC25163.1"/>
    <property type="molecule type" value="mRNA"/>
</dbReference>
<evidence type="ECO:0000256" key="8">
    <source>
        <dbReference type="SAM" id="Phobius"/>
    </source>
</evidence>
<dbReference type="SUPFAM" id="SSF103481">
    <property type="entry name" value="Multidrug resistance efflux transporter EmrE"/>
    <property type="match status" value="1"/>
</dbReference>
<dbReference type="InterPro" id="IPR052221">
    <property type="entry name" value="SLC35F_Transporter"/>
</dbReference>
<feature type="transmembrane region" description="Helical" evidence="8">
    <location>
        <begin position="131"/>
        <end position="153"/>
    </location>
</feature>
<keyword evidence="3" id="KW-0813">Transport</keyword>
<evidence type="ECO:0000256" key="4">
    <source>
        <dbReference type="ARBA" id="ARBA00022692"/>
    </source>
</evidence>
<evidence type="ECO:0000256" key="1">
    <source>
        <dbReference type="ARBA" id="ARBA00004141"/>
    </source>
</evidence>
<sequence length="358" mass="40188">MTSTAPNTASDSAIADPTKFPGWLHRRDETFQSTDGSPLSTSVLTLIGWQFLAMVLAGTMIFSTRIAKRASIPVSQSIPHYLILAIVYGSYRAYQKRTFFPLELHIQWWKYLLIAFVDVEANYFVVSAFKYTSITSVSLLGCCSVLFVALLSWQFLGSTFSAVQLVSMCGCLAGLVILVCSDILLAGDEEELVHSWSFIAKGDALVILSSLFYAISNVSQEFVIKTFDLVEFLAMIGILGSILTISQSLILEWTQLEYLLNYASIYDTIWLDLMGFTLAMFVLYSVIPHLLNRSNATVMNLSFLMVDFWAVLASHFLFYNPFHWLRYVAFAVCIVSLMIFHSAKSVQFAKSRLQIVND</sequence>
<evidence type="ECO:0000313" key="9">
    <source>
        <dbReference type="EMBL" id="LAC25163.1"/>
    </source>
</evidence>
<name>A0A6A7G545_9CRUS</name>
<feature type="transmembrane region" description="Helical" evidence="8">
    <location>
        <begin position="193"/>
        <end position="215"/>
    </location>
</feature>
<feature type="transmembrane region" description="Helical" evidence="8">
    <location>
        <begin position="47"/>
        <end position="66"/>
    </location>
</feature>
<dbReference type="Pfam" id="PF06027">
    <property type="entry name" value="SLC35F"/>
    <property type="match status" value="1"/>
</dbReference>
<keyword evidence="6 8" id="KW-0472">Membrane</keyword>
<reference evidence="9" key="1">
    <citation type="submission" date="2017-11" db="EMBL/GenBank/DDBJ databases">
        <title>The sensing device of the deep-sea amphipod.</title>
        <authorList>
            <person name="Kobayashi H."/>
            <person name="Nagahama T."/>
            <person name="Arai W."/>
            <person name="Sasagawa Y."/>
            <person name="Umeda M."/>
            <person name="Hayashi T."/>
            <person name="Nikaido I."/>
            <person name="Watanabe H."/>
            <person name="Oguri K."/>
            <person name="Kitazato H."/>
            <person name="Fujioka K."/>
            <person name="Kido Y."/>
            <person name="Takami H."/>
        </authorList>
    </citation>
    <scope>NUCLEOTIDE SEQUENCE</scope>
    <source>
        <tissue evidence="9">Whole body</tissue>
    </source>
</reference>
<protein>
    <submittedName>
        <fullName evidence="9">Solute carrier family 35 member F1-like</fullName>
    </submittedName>
</protein>
<evidence type="ECO:0000256" key="3">
    <source>
        <dbReference type="ARBA" id="ARBA00022448"/>
    </source>
</evidence>
<dbReference type="InterPro" id="IPR037185">
    <property type="entry name" value="EmrE-like"/>
</dbReference>
<dbReference type="InterPro" id="IPR009262">
    <property type="entry name" value="SLC35_F1/F2/F6"/>
</dbReference>
<dbReference type="GO" id="GO:0022857">
    <property type="term" value="F:transmembrane transporter activity"/>
    <property type="evidence" value="ECO:0007669"/>
    <property type="project" value="InterPro"/>
</dbReference>
<feature type="transmembrane region" description="Helical" evidence="8">
    <location>
        <begin position="78"/>
        <end position="94"/>
    </location>
</feature>
<feature type="transmembrane region" description="Helical" evidence="8">
    <location>
        <begin position="298"/>
        <end position="318"/>
    </location>
</feature>
<keyword evidence="4 8" id="KW-0812">Transmembrane</keyword>
<dbReference type="PANTHER" id="PTHR14233">
    <property type="entry name" value="DUF914-RELATED"/>
    <property type="match status" value="1"/>
</dbReference>